<dbReference type="Pfam" id="PF02537">
    <property type="entry name" value="CRCB"/>
    <property type="match status" value="1"/>
</dbReference>
<feature type="compositionally biased region" description="Basic and acidic residues" evidence="11">
    <location>
        <begin position="1"/>
        <end position="18"/>
    </location>
</feature>
<dbReference type="EMBL" id="RDBE01000001">
    <property type="protein sequence ID" value="RLV50972.1"/>
    <property type="molecule type" value="Genomic_DNA"/>
</dbReference>
<keyword evidence="3 10" id="KW-0812">Transmembrane</keyword>
<comment type="similarity">
    <text evidence="7 10">Belongs to the fluoride channel Fluc/FEX (TC 1.A.43) family.</text>
</comment>
<evidence type="ECO:0000256" key="2">
    <source>
        <dbReference type="ARBA" id="ARBA00022475"/>
    </source>
</evidence>
<keyword evidence="2 10" id="KW-1003">Cell membrane</keyword>
<evidence type="ECO:0000313" key="13">
    <source>
        <dbReference type="Proteomes" id="UP000281708"/>
    </source>
</evidence>
<evidence type="ECO:0000256" key="4">
    <source>
        <dbReference type="ARBA" id="ARBA00022989"/>
    </source>
</evidence>
<keyword evidence="10" id="KW-0915">Sodium</keyword>
<feature type="transmembrane region" description="Helical" evidence="10">
    <location>
        <begin position="104"/>
        <end position="124"/>
    </location>
</feature>
<comment type="subcellular location">
    <subcellularLocation>
        <location evidence="1 10">Cell membrane</location>
        <topology evidence="1 10">Multi-pass membrane protein</topology>
    </subcellularLocation>
</comment>
<accession>A0A3L8P7Q0</accession>
<comment type="activity regulation">
    <text evidence="10">Na(+) is not transported, but it plays an essential structural role and its presence is essential for fluoride channel function.</text>
</comment>
<feature type="binding site" evidence="10">
    <location>
        <position position="112"/>
    </location>
    <ligand>
        <name>Na(+)</name>
        <dbReference type="ChEBI" id="CHEBI:29101"/>
        <note>structural</note>
    </ligand>
</feature>
<keyword evidence="5 10" id="KW-0472">Membrane</keyword>
<dbReference type="InterPro" id="IPR003691">
    <property type="entry name" value="FluC"/>
</dbReference>
<keyword evidence="10" id="KW-0479">Metal-binding</keyword>
<keyword evidence="10" id="KW-0813">Transport</keyword>
<dbReference type="AlphaFoldDB" id="A0A3L8P7Q0"/>
<proteinExistence type="inferred from homology"/>
<organism evidence="12 13">
    <name type="scientific">Nocardioides mangrovicus</name>
    <dbReference type="NCBI Taxonomy" id="2478913"/>
    <lineage>
        <taxon>Bacteria</taxon>
        <taxon>Bacillati</taxon>
        <taxon>Actinomycetota</taxon>
        <taxon>Actinomycetes</taxon>
        <taxon>Propionibacteriales</taxon>
        <taxon>Nocardioidaceae</taxon>
        <taxon>Nocardioides</taxon>
    </lineage>
</organism>
<dbReference type="RefSeq" id="WP_121804652.1">
    <property type="nucleotide sequence ID" value="NZ_RDBE01000001.1"/>
</dbReference>
<keyword evidence="6 10" id="KW-0407">Ion channel</keyword>
<gene>
    <name evidence="10" type="primary">fluC</name>
    <name evidence="10" type="synonym">crcB</name>
    <name evidence="12" type="ORF">D9V37_03315</name>
</gene>
<evidence type="ECO:0000313" key="12">
    <source>
        <dbReference type="EMBL" id="RLV50972.1"/>
    </source>
</evidence>
<evidence type="ECO:0000256" key="9">
    <source>
        <dbReference type="ARBA" id="ARBA00049940"/>
    </source>
</evidence>
<evidence type="ECO:0000256" key="7">
    <source>
        <dbReference type="ARBA" id="ARBA00035120"/>
    </source>
</evidence>
<feature type="region of interest" description="Disordered" evidence="11">
    <location>
        <begin position="1"/>
        <end position="35"/>
    </location>
</feature>
<reference evidence="12 13" key="1">
    <citation type="submission" date="2018-10" db="EMBL/GenBank/DDBJ databases">
        <title>Marmoricola sp. 4Q3S-7 whole genome shotgun sequence.</title>
        <authorList>
            <person name="Li F."/>
        </authorList>
    </citation>
    <scope>NUCLEOTIDE SEQUENCE [LARGE SCALE GENOMIC DNA]</scope>
    <source>
        <strain evidence="12 13">4Q3S-7</strain>
    </source>
</reference>
<comment type="catalytic activity">
    <reaction evidence="8">
        <text>fluoride(in) = fluoride(out)</text>
        <dbReference type="Rhea" id="RHEA:76159"/>
        <dbReference type="ChEBI" id="CHEBI:17051"/>
    </reaction>
    <physiologicalReaction direction="left-to-right" evidence="8">
        <dbReference type="Rhea" id="RHEA:76160"/>
    </physiologicalReaction>
</comment>
<evidence type="ECO:0000256" key="8">
    <source>
        <dbReference type="ARBA" id="ARBA00035585"/>
    </source>
</evidence>
<comment type="caution">
    <text evidence="12">The sequence shown here is derived from an EMBL/GenBank/DDBJ whole genome shotgun (WGS) entry which is preliminary data.</text>
</comment>
<dbReference type="PANTHER" id="PTHR28259">
    <property type="entry name" value="FLUORIDE EXPORT PROTEIN 1-RELATED"/>
    <property type="match status" value="1"/>
</dbReference>
<feature type="transmembrane region" description="Helical" evidence="10">
    <location>
        <begin position="79"/>
        <end position="97"/>
    </location>
</feature>
<sequence>MSPDDRPDESPDHLDRPGRTGSEPEDTDRDRPRPPRLEWDVVGVVAAGGAIGSVARWGVGELVPHAAGAFVWSTFLDNVPGAFLLGLLTALVYDVWAPTRLVRPFWGVGVLGGYTTFSTWMLDAHDQLRAGALPTLALYVSLTLVLGLAAAWAGLALGRRFA</sequence>
<feature type="binding site" evidence="10">
    <location>
        <position position="115"/>
    </location>
    <ligand>
        <name>Na(+)</name>
        <dbReference type="ChEBI" id="CHEBI:29101"/>
        <note>structural</note>
    </ligand>
</feature>
<dbReference type="OrthoDB" id="4408652at2"/>
<evidence type="ECO:0000256" key="11">
    <source>
        <dbReference type="SAM" id="MobiDB-lite"/>
    </source>
</evidence>
<comment type="function">
    <text evidence="9 10">Fluoride-specific ion channel. Important for reducing fluoride concentration in the cell, thus reducing its toxicity.</text>
</comment>
<name>A0A3L8P7Q0_9ACTN</name>
<evidence type="ECO:0000256" key="1">
    <source>
        <dbReference type="ARBA" id="ARBA00004651"/>
    </source>
</evidence>
<evidence type="ECO:0000256" key="3">
    <source>
        <dbReference type="ARBA" id="ARBA00022692"/>
    </source>
</evidence>
<dbReference type="HAMAP" id="MF_00454">
    <property type="entry name" value="FluC"/>
    <property type="match status" value="1"/>
</dbReference>
<dbReference type="GO" id="GO:0062054">
    <property type="term" value="F:fluoride channel activity"/>
    <property type="evidence" value="ECO:0007669"/>
    <property type="project" value="UniProtKB-UniRule"/>
</dbReference>
<dbReference type="GO" id="GO:0005886">
    <property type="term" value="C:plasma membrane"/>
    <property type="evidence" value="ECO:0007669"/>
    <property type="project" value="UniProtKB-SubCell"/>
</dbReference>
<keyword evidence="13" id="KW-1185">Reference proteome</keyword>
<dbReference type="PANTHER" id="PTHR28259:SF1">
    <property type="entry name" value="FLUORIDE EXPORT PROTEIN 1-RELATED"/>
    <property type="match status" value="1"/>
</dbReference>
<keyword evidence="4 10" id="KW-1133">Transmembrane helix</keyword>
<evidence type="ECO:0000256" key="5">
    <source>
        <dbReference type="ARBA" id="ARBA00023136"/>
    </source>
</evidence>
<evidence type="ECO:0000256" key="10">
    <source>
        <dbReference type="HAMAP-Rule" id="MF_00454"/>
    </source>
</evidence>
<feature type="transmembrane region" description="Helical" evidence="10">
    <location>
        <begin position="39"/>
        <end position="59"/>
    </location>
</feature>
<evidence type="ECO:0000256" key="6">
    <source>
        <dbReference type="ARBA" id="ARBA00023303"/>
    </source>
</evidence>
<dbReference type="Proteomes" id="UP000281708">
    <property type="component" value="Unassembled WGS sequence"/>
</dbReference>
<dbReference type="GO" id="GO:0046872">
    <property type="term" value="F:metal ion binding"/>
    <property type="evidence" value="ECO:0007669"/>
    <property type="project" value="UniProtKB-KW"/>
</dbReference>
<feature type="transmembrane region" description="Helical" evidence="10">
    <location>
        <begin position="136"/>
        <end position="157"/>
    </location>
</feature>
<keyword evidence="10" id="KW-0406">Ion transport</keyword>
<protein>
    <recommendedName>
        <fullName evidence="10">Fluoride-specific ion channel FluC</fullName>
    </recommendedName>
</protein>
<dbReference type="GO" id="GO:0140114">
    <property type="term" value="P:cellular detoxification of fluoride"/>
    <property type="evidence" value="ECO:0007669"/>
    <property type="project" value="UniProtKB-UniRule"/>
</dbReference>